<reference evidence="1 2" key="1">
    <citation type="submission" date="2016-10" db="EMBL/GenBank/DDBJ databases">
        <authorList>
            <person name="de Groot N.N."/>
        </authorList>
    </citation>
    <scope>NUCLEOTIDE SEQUENCE [LARGE SCALE GENOMIC DNA]</scope>
    <source>
        <strain evidence="1 2">DSM 44993</strain>
    </source>
</reference>
<gene>
    <name evidence="1" type="ORF">SAMN04489732_115132</name>
</gene>
<dbReference type="STRING" id="394193.SAMN04489732_115132"/>
<dbReference type="AlphaFoldDB" id="A0A1H8YG28"/>
<dbReference type="EMBL" id="FOEF01000015">
    <property type="protein sequence ID" value="SEP51067.1"/>
    <property type="molecule type" value="Genomic_DNA"/>
</dbReference>
<dbReference type="RefSeq" id="WP_091622870.1">
    <property type="nucleotide sequence ID" value="NZ_FOEF01000015.1"/>
</dbReference>
<organism evidence="1 2">
    <name type="scientific">Amycolatopsis saalfeldensis</name>
    <dbReference type="NCBI Taxonomy" id="394193"/>
    <lineage>
        <taxon>Bacteria</taxon>
        <taxon>Bacillati</taxon>
        <taxon>Actinomycetota</taxon>
        <taxon>Actinomycetes</taxon>
        <taxon>Pseudonocardiales</taxon>
        <taxon>Pseudonocardiaceae</taxon>
        <taxon>Amycolatopsis</taxon>
    </lineage>
</organism>
<accession>A0A1H8YG28</accession>
<sequence length="122" mass="13432">MLIGELLFTEALRTGDTWVLEYVVHDPTGEPAQEYAHAVRATEEHFLLEIRFDPAAPPAGCHSYTQAGLDEPRLSRTDLVLNKDNAVHLAVSDGTAGVVGIAWDWPRREPRSDANPGEASRQ</sequence>
<name>A0A1H8YG28_9PSEU</name>
<dbReference type="OrthoDB" id="3690688at2"/>
<evidence type="ECO:0000313" key="1">
    <source>
        <dbReference type="EMBL" id="SEP51067.1"/>
    </source>
</evidence>
<evidence type="ECO:0000313" key="2">
    <source>
        <dbReference type="Proteomes" id="UP000198582"/>
    </source>
</evidence>
<keyword evidence="2" id="KW-1185">Reference proteome</keyword>
<dbReference type="Proteomes" id="UP000198582">
    <property type="component" value="Unassembled WGS sequence"/>
</dbReference>
<protein>
    <submittedName>
        <fullName evidence="1">Uncharacterized protein</fullName>
    </submittedName>
</protein>
<proteinExistence type="predicted"/>